<gene>
    <name evidence="2" type="ORF">Tci_567349</name>
</gene>
<keyword evidence="1" id="KW-1133">Transmembrane helix</keyword>
<evidence type="ECO:0000313" key="2">
    <source>
        <dbReference type="EMBL" id="GEZ95376.1"/>
    </source>
</evidence>
<organism evidence="2">
    <name type="scientific">Tanacetum cinerariifolium</name>
    <name type="common">Dalmatian daisy</name>
    <name type="synonym">Chrysanthemum cinerariifolium</name>
    <dbReference type="NCBI Taxonomy" id="118510"/>
    <lineage>
        <taxon>Eukaryota</taxon>
        <taxon>Viridiplantae</taxon>
        <taxon>Streptophyta</taxon>
        <taxon>Embryophyta</taxon>
        <taxon>Tracheophyta</taxon>
        <taxon>Spermatophyta</taxon>
        <taxon>Magnoliopsida</taxon>
        <taxon>eudicotyledons</taxon>
        <taxon>Gunneridae</taxon>
        <taxon>Pentapetalae</taxon>
        <taxon>asterids</taxon>
        <taxon>campanulids</taxon>
        <taxon>Asterales</taxon>
        <taxon>Asteraceae</taxon>
        <taxon>Asteroideae</taxon>
        <taxon>Anthemideae</taxon>
        <taxon>Anthemidinae</taxon>
        <taxon>Tanacetum</taxon>
    </lineage>
</organism>
<reference evidence="2" key="1">
    <citation type="journal article" date="2019" name="Sci. Rep.">
        <title>Draft genome of Tanacetum cinerariifolium, the natural source of mosquito coil.</title>
        <authorList>
            <person name="Yamashiro T."/>
            <person name="Shiraishi A."/>
            <person name="Satake H."/>
            <person name="Nakayama K."/>
        </authorList>
    </citation>
    <scope>NUCLEOTIDE SEQUENCE</scope>
</reference>
<keyword evidence="1" id="KW-0472">Membrane</keyword>
<feature type="transmembrane region" description="Helical" evidence="1">
    <location>
        <begin position="101"/>
        <end position="121"/>
    </location>
</feature>
<comment type="caution">
    <text evidence="2">The sequence shown here is derived from an EMBL/GenBank/DDBJ whole genome shotgun (WGS) entry which is preliminary data.</text>
</comment>
<accession>A0A699IXU5</accession>
<name>A0A699IXU5_TANCI</name>
<dbReference type="AlphaFoldDB" id="A0A699IXU5"/>
<evidence type="ECO:0000256" key="1">
    <source>
        <dbReference type="SAM" id="Phobius"/>
    </source>
</evidence>
<proteinExistence type="predicted"/>
<dbReference type="EMBL" id="BKCJ010347022">
    <property type="protein sequence ID" value="GEZ95376.1"/>
    <property type="molecule type" value="Genomic_DNA"/>
</dbReference>
<protein>
    <submittedName>
        <fullName evidence="2">Uncharacterized protein</fullName>
    </submittedName>
</protein>
<keyword evidence="1" id="KW-0812">Transmembrane</keyword>
<sequence>MQINDAIDTINDVSTAIVSVENRQQPQSSSPSSSLKVPTTGLKKPLSVFVGTVTAYSICAMVIFQSFLIRSGIRTTTTRYRDHGEMEGIWDDGTNSFVEDILFLPFILMFSYVSVVGVGNLERFVNISSWIVVIPGRTMDDHFVIDPPRKEHMWK</sequence>
<feature type="transmembrane region" description="Helical" evidence="1">
    <location>
        <begin position="46"/>
        <end position="69"/>
    </location>
</feature>